<dbReference type="RefSeq" id="WP_212517101.1">
    <property type="nucleotide sequence ID" value="NZ_JAGSOH010000011.1"/>
</dbReference>
<gene>
    <name evidence="1" type="ORF">KDK95_06480</name>
</gene>
<dbReference type="AlphaFoldDB" id="A0A941E7K6"/>
<comment type="caution">
    <text evidence="1">The sequence shown here is derived from an EMBL/GenBank/DDBJ whole genome shotgun (WGS) entry which is preliminary data.</text>
</comment>
<sequence>QERLDQRPLGIGHIETRHTRVLPATTTRPANRIKDLNYEQSLAASGSSPTPDAVDRLIEMLAAALTAPMPAETAGRLAP</sequence>
<accession>A0A941E7K6</accession>
<name>A0A941E7K6_9ACTN</name>
<proteinExistence type="predicted"/>
<keyword evidence="2" id="KW-1185">Reference proteome</keyword>
<protein>
    <submittedName>
        <fullName evidence="1">Uncharacterized protein</fullName>
    </submittedName>
</protein>
<dbReference type="EMBL" id="JAGSOH010000011">
    <property type="protein sequence ID" value="MBR7825947.1"/>
    <property type="molecule type" value="Genomic_DNA"/>
</dbReference>
<dbReference type="Proteomes" id="UP000676325">
    <property type="component" value="Unassembled WGS sequence"/>
</dbReference>
<reference evidence="1" key="1">
    <citation type="submission" date="2021-04" db="EMBL/GenBank/DDBJ databases">
        <title>Genome based classification of Actinospica acidithermotolerans sp. nov., an actinobacterium isolated from an Indonesian hot spring.</title>
        <authorList>
            <person name="Kusuma A.B."/>
            <person name="Putra K.E."/>
            <person name="Nafisah S."/>
            <person name="Loh J."/>
            <person name="Nouioui I."/>
            <person name="Goodfellow M."/>
        </authorList>
    </citation>
    <scope>NUCLEOTIDE SEQUENCE</scope>
    <source>
        <strain evidence="1">MGRD01-02</strain>
    </source>
</reference>
<evidence type="ECO:0000313" key="1">
    <source>
        <dbReference type="EMBL" id="MBR7825947.1"/>
    </source>
</evidence>
<evidence type="ECO:0000313" key="2">
    <source>
        <dbReference type="Proteomes" id="UP000676325"/>
    </source>
</evidence>
<feature type="non-terminal residue" evidence="1">
    <location>
        <position position="1"/>
    </location>
</feature>
<organism evidence="1 2">
    <name type="scientific">Actinospica acidithermotolerans</name>
    <dbReference type="NCBI Taxonomy" id="2828514"/>
    <lineage>
        <taxon>Bacteria</taxon>
        <taxon>Bacillati</taxon>
        <taxon>Actinomycetota</taxon>
        <taxon>Actinomycetes</taxon>
        <taxon>Catenulisporales</taxon>
        <taxon>Actinospicaceae</taxon>
        <taxon>Actinospica</taxon>
    </lineage>
</organism>